<accession>A0AAW0D2Y5</accession>
<name>A0AAW0D2Y5_9AGAR</name>
<reference evidence="1 2" key="1">
    <citation type="journal article" date="2024" name="J Genomics">
        <title>Draft genome sequencing and assembly of Favolaschia claudopus CIRM-BRFM 2984 isolated from oak limbs.</title>
        <authorList>
            <person name="Navarro D."/>
            <person name="Drula E."/>
            <person name="Chaduli D."/>
            <person name="Cazenave R."/>
            <person name="Ahrendt S."/>
            <person name="Wang J."/>
            <person name="Lipzen A."/>
            <person name="Daum C."/>
            <person name="Barry K."/>
            <person name="Grigoriev I.V."/>
            <person name="Favel A."/>
            <person name="Rosso M.N."/>
            <person name="Martin F."/>
        </authorList>
    </citation>
    <scope>NUCLEOTIDE SEQUENCE [LARGE SCALE GENOMIC DNA]</scope>
    <source>
        <strain evidence="1 2">CIRM-BRFM 2984</strain>
    </source>
</reference>
<proteinExistence type="predicted"/>
<comment type="caution">
    <text evidence="1">The sequence shown here is derived from an EMBL/GenBank/DDBJ whole genome shotgun (WGS) entry which is preliminary data.</text>
</comment>
<keyword evidence="2" id="KW-1185">Reference proteome</keyword>
<protein>
    <submittedName>
        <fullName evidence="1">Uncharacterized protein</fullName>
    </submittedName>
</protein>
<dbReference type="AlphaFoldDB" id="A0AAW0D2Y5"/>
<sequence>MDAHTTEIPLPPTSMSLEDYSASAMGSLQREYIQPVGDDQPSTFSLVQCLLARNKLAKSDIYDRGLAPPLLRDIEREIGELQSFLQSAAALVPTRTTHFVVDPGESCVPILDILRARLQTGHRFFTKYIEEFKSSQSIPSSPVSTVLGIHEQLQVLPNVDKCMRMIMQDIPRHAQALTGEKRSALMQGRPS</sequence>
<dbReference type="Proteomes" id="UP001362999">
    <property type="component" value="Unassembled WGS sequence"/>
</dbReference>
<evidence type="ECO:0000313" key="2">
    <source>
        <dbReference type="Proteomes" id="UP001362999"/>
    </source>
</evidence>
<dbReference type="EMBL" id="JAWWNJ010000011">
    <property type="protein sequence ID" value="KAK7044986.1"/>
    <property type="molecule type" value="Genomic_DNA"/>
</dbReference>
<evidence type="ECO:0000313" key="1">
    <source>
        <dbReference type="EMBL" id="KAK7044986.1"/>
    </source>
</evidence>
<gene>
    <name evidence="1" type="ORF">R3P38DRAFT_3177211</name>
</gene>
<organism evidence="1 2">
    <name type="scientific">Favolaschia claudopus</name>
    <dbReference type="NCBI Taxonomy" id="2862362"/>
    <lineage>
        <taxon>Eukaryota</taxon>
        <taxon>Fungi</taxon>
        <taxon>Dikarya</taxon>
        <taxon>Basidiomycota</taxon>
        <taxon>Agaricomycotina</taxon>
        <taxon>Agaricomycetes</taxon>
        <taxon>Agaricomycetidae</taxon>
        <taxon>Agaricales</taxon>
        <taxon>Marasmiineae</taxon>
        <taxon>Mycenaceae</taxon>
        <taxon>Favolaschia</taxon>
    </lineage>
</organism>